<evidence type="ECO:0000313" key="4">
    <source>
        <dbReference type="EMBL" id="MFB9736907.1"/>
    </source>
</evidence>
<dbReference type="PRINTS" id="PR00080">
    <property type="entry name" value="SDRFAMILY"/>
</dbReference>
<evidence type="ECO:0000256" key="2">
    <source>
        <dbReference type="ARBA" id="ARBA00023002"/>
    </source>
</evidence>
<dbReference type="CDD" id="cd05233">
    <property type="entry name" value="SDR_c"/>
    <property type="match status" value="1"/>
</dbReference>
<dbReference type="InterPro" id="IPR002347">
    <property type="entry name" value="SDR_fam"/>
</dbReference>
<dbReference type="Proteomes" id="UP001589703">
    <property type="component" value="Unassembled WGS sequence"/>
</dbReference>
<keyword evidence="5" id="KW-1185">Reference proteome</keyword>
<comment type="caution">
    <text evidence="4">The sequence shown here is derived from an EMBL/GenBank/DDBJ whole genome shotgun (WGS) entry which is preliminary data.</text>
</comment>
<gene>
    <name evidence="4" type="ORF">ACFFRO_17490</name>
</gene>
<proteinExistence type="inferred from homology"/>
<protein>
    <submittedName>
        <fullName evidence="4">SDR family NAD(P)-dependent oxidoreductase</fullName>
        <ecNumber evidence="4">1.-.-.-</ecNumber>
    </submittedName>
</protein>
<dbReference type="PANTHER" id="PTHR43086:SF3">
    <property type="entry name" value="NADP-DEPENDENT 3-HYDROXY ACID DEHYDROGENASE YDFG"/>
    <property type="match status" value="1"/>
</dbReference>
<name>A0ABV5VGH0_9ACTN</name>
<evidence type="ECO:0000313" key="5">
    <source>
        <dbReference type="Proteomes" id="UP001589703"/>
    </source>
</evidence>
<organism evidence="4 5">
    <name type="scientific">Streptomyces thermocoprophilus</name>
    <dbReference type="NCBI Taxonomy" id="78356"/>
    <lineage>
        <taxon>Bacteria</taxon>
        <taxon>Bacillati</taxon>
        <taxon>Actinomycetota</taxon>
        <taxon>Actinomycetes</taxon>
        <taxon>Kitasatosporales</taxon>
        <taxon>Streptomycetaceae</taxon>
        <taxon>Streptomyces</taxon>
    </lineage>
</organism>
<comment type="similarity">
    <text evidence="1 3">Belongs to the short-chain dehydrogenases/reductases (SDR) family.</text>
</comment>
<accession>A0ABV5VGH0</accession>
<dbReference type="EMBL" id="JBHMAR010000020">
    <property type="protein sequence ID" value="MFB9736907.1"/>
    <property type="molecule type" value="Genomic_DNA"/>
</dbReference>
<dbReference type="RefSeq" id="WP_356760753.1">
    <property type="nucleotide sequence ID" value="NZ_JBHMAR010000020.1"/>
</dbReference>
<reference evidence="4 5" key="1">
    <citation type="submission" date="2024-09" db="EMBL/GenBank/DDBJ databases">
        <authorList>
            <person name="Sun Q."/>
            <person name="Mori K."/>
        </authorList>
    </citation>
    <scope>NUCLEOTIDE SEQUENCE [LARGE SCALE GENOMIC DNA]</scope>
    <source>
        <strain evidence="4 5">JCM 10918</strain>
    </source>
</reference>
<dbReference type="InterPro" id="IPR036291">
    <property type="entry name" value="NAD(P)-bd_dom_sf"/>
</dbReference>
<dbReference type="Pfam" id="PF00106">
    <property type="entry name" value="adh_short"/>
    <property type="match status" value="1"/>
</dbReference>
<evidence type="ECO:0000256" key="3">
    <source>
        <dbReference type="RuleBase" id="RU000363"/>
    </source>
</evidence>
<dbReference type="EC" id="1.-.-.-" evidence="4"/>
<keyword evidence="2 4" id="KW-0560">Oxidoreductase</keyword>
<sequence length="251" mass="26459">MVGTEHRRTALVTGASAGIGREFARRLAADGHRVIAVARDPGRLGALRNELGPGHICLEADLTTADGRQRVLEVLGREKVHLLVNNAGTAVAGPFTGVPLDDALATTRLNCDALLVLAHRFLTEAEPGDALLNVSSTLAFAPMPDLAVYSATKAFVTALSEALWYEHKDRGVYVLGLCPGVTATESRPQTGDDTPAALVQTPGQVVTAALTALRNRSRPTVASGWKNALFVTTARVLPRRARLALLAPAGH</sequence>
<dbReference type="PANTHER" id="PTHR43086">
    <property type="entry name" value="VERY-LONG-CHAIN 3-OXOOACYL-COA REDUCTASE"/>
    <property type="match status" value="1"/>
</dbReference>
<dbReference type="Gene3D" id="3.40.50.720">
    <property type="entry name" value="NAD(P)-binding Rossmann-like Domain"/>
    <property type="match status" value="1"/>
</dbReference>
<evidence type="ECO:0000256" key="1">
    <source>
        <dbReference type="ARBA" id="ARBA00006484"/>
    </source>
</evidence>
<dbReference type="GO" id="GO:0016491">
    <property type="term" value="F:oxidoreductase activity"/>
    <property type="evidence" value="ECO:0007669"/>
    <property type="project" value="UniProtKB-KW"/>
</dbReference>
<dbReference type="PRINTS" id="PR00081">
    <property type="entry name" value="GDHRDH"/>
</dbReference>
<dbReference type="SUPFAM" id="SSF51735">
    <property type="entry name" value="NAD(P)-binding Rossmann-fold domains"/>
    <property type="match status" value="1"/>
</dbReference>